<dbReference type="PANTHER" id="PTHR23518:SF2">
    <property type="entry name" value="MAJOR FACILITATOR SUPERFAMILY TRANSPORTER"/>
    <property type="match status" value="1"/>
</dbReference>
<dbReference type="PANTHER" id="PTHR23518">
    <property type="entry name" value="C-METHYLTRANSFERASE"/>
    <property type="match status" value="1"/>
</dbReference>
<feature type="transmembrane region" description="Helical" evidence="4">
    <location>
        <begin position="84"/>
        <end position="106"/>
    </location>
</feature>
<dbReference type="Proteomes" id="UP000220133">
    <property type="component" value="Chromosome"/>
</dbReference>
<feature type="transmembrane region" description="Helical" evidence="4">
    <location>
        <begin position="172"/>
        <end position="190"/>
    </location>
</feature>
<feature type="transmembrane region" description="Helical" evidence="4">
    <location>
        <begin position="372"/>
        <end position="391"/>
    </location>
</feature>
<name>A0A291QWN0_9BACT</name>
<evidence type="ECO:0000259" key="5">
    <source>
        <dbReference type="PROSITE" id="PS50850"/>
    </source>
</evidence>
<dbReference type="KEGG" id="cbae:COR50_14435"/>
<dbReference type="AlphaFoldDB" id="A0A291QWN0"/>
<dbReference type="OrthoDB" id="9803985at2"/>
<keyword evidence="7" id="KW-1185">Reference proteome</keyword>
<proteinExistence type="predicted"/>
<evidence type="ECO:0000256" key="3">
    <source>
        <dbReference type="ARBA" id="ARBA00023136"/>
    </source>
</evidence>
<dbReference type="EMBL" id="CP023777">
    <property type="protein sequence ID" value="ATL48264.1"/>
    <property type="molecule type" value="Genomic_DNA"/>
</dbReference>
<gene>
    <name evidence="6" type="ORF">COR50_14435</name>
</gene>
<dbReference type="CDD" id="cd17370">
    <property type="entry name" value="MFS_MJ1317_like"/>
    <property type="match status" value="1"/>
</dbReference>
<dbReference type="InterPro" id="IPR011701">
    <property type="entry name" value="MFS"/>
</dbReference>
<keyword evidence="1 4" id="KW-0812">Transmembrane</keyword>
<reference evidence="6 7" key="1">
    <citation type="submission" date="2017-10" db="EMBL/GenBank/DDBJ databases">
        <title>Paenichitinophaga pekingensis gen. nov., sp. nov., isolated from activated sludge.</title>
        <authorList>
            <person name="Jin D."/>
            <person name="Kong X."/>
            <person name="Deng Y."/>
            <person name="Bai Z."/>
        </authorList>
    </citation>
    <scope>NUCLEOTIDE SEQUENCE [LARGE SCALE GENOMIC DNA]</scope>
    <source>
        <strain evidence="6 7">13</strain>
    </source>
</reference>
<evidence type="ECO:0000256" key="4">
    <source>
        <dbReference type="SAM" id="Phobius"/>
    </source>
</evidence>
<evidence type="ECO:0000313" key="6">
    <source>
        <dbReference type="EMBL" id="ATL48264.1"/>
    </source>
</evidence>
<dbReference type="Pfam" id="PF07690">
    <property type="entry name" value="MFS_1"/>
    <property type="match status" value="2"/>
</dbReference>
<protein>
    <submittedName>
        <fullName evidence="6">MFS transporter</fullName>
    </submittedName>
</protein>
<dbReference type="GO" id="GO:0022857">
    <property type="term" value="F:transmembrane transporter activity"/>
    <property type="evidence" value="ECO:0007669"/>
    <property type="project" value="InterPro"/>
</dbReference>
<feature type="transmembrane region" description="Helical" evidence="4">
    <location>
        <begin position="339"/>
        <end position="366"/>
    </location>
</feature>
<feature type="domain" description="Major facilitator superfamily (MFS) profile" evidence="5">
    <location>
        <begin position="14"/>
        <end position="396"/>
    </location>
</feature>
<feature type="transmembrane region" description="Helical" evidence="4">
    <location>
        <begin position="253"/>
        <end position="273"/>
    </location>
</feature>
<feature type="transmembrane region" description="Helical" evidence="4">
    <location>
        <begin position="148"/>
        <end position="165"/>
    </location>
</feature>
<feature type="transmembrane region" description="Helical" evidence="4">
    <location>
        <begin position="39"/>
        <end position="63"/>
    </location>
</feature>
<dbReference type="InterPro" id="IPR020846">
    <property type="entry name" value="MFS_dom"/>
</dbReference>
<keyword evidence="3 4" id="KW-0472">Membrane</keyword>
<keyword evidence="2 4" id="KW-1133">Transmembrane helix</keyword>
<dbReference type="Gene3D" id="1.20.1250.20">
    <property type="entry name" value="MFS general substrate transporter like domains"/>
    <property type="match status" value="2"/>
</dbReference>
<evidence type="ECO:0000256" key="1">
    <source>
        <dbReference type="ARBA" id="ARBA00022692"/>
    </source>
</evidence>
<dbReference type="RefSeq" id="WP_098194638.1">
    <property type="nucleotide sequence ID" value="NZ_CP023777.1"/>
</dbReference>
<dbReference type="InterPro" id="IPR036259">
    <property type="entry name" value="MFS_trans_sf"/>
</dbReference>
<organism evidence="6 7">
    <name type="scientific">Chitinophaga caeni</name>
    <dbReference type="NCBI Taxonomy" id="2029983"/>
    <lineage>
        <taxon>Bacteria</taxon>
        <taxon>Pseudomonadati</taxon>
        <taxon>Bacteroidota</taxon>
        <taxon>Chitinophagia</taxon>
        <taxon>Chitinophagales</taxon>
        <taxon>Chitinophagaceae</taxon>
        <taxon>Chitinophaga</taxon>
    </lineage>
</organism>
<dbReference type="SUPFAM" id="SSF103473">
    <property type="entry name" value="MFS general substrate transporter"/>
    <property type="match status" value="1"/>
</dbReference>
<accession>A0A291QWN0</accession>
<feature type="transmembrane region" description="Helical" evidence="4">
    <location>
        <begin position="285"/>
        <end position="318"/>
    </location>
</feature>
<evidence type="ECO:0000256" key="2">
    <source>
        <dbReference type="ARBA" id="ARBA00022989"/>
    </source>
</evidence>
<feature type="transmembrane region" description="Helical" evidence="4">
    <location>
        <begin position="219"/>
        <end position="241"/>
    </location>
</feature>
<sequence>MDQKNRSAKIITKVVLMLSLVSLFTDVASEMLYPVMPIYLESIGFSIVLIGILEGLAEAVAGLSKGYFGKMSDNLGFRLPFVRWGYFLSALSKPMMAIFTFPAWIFSARTIDRLGKGIRTGARDAMLSAEASAQTRATVFGFHRSMDTLGAVMGPIIALVFLYFYPAHYKTLFLLAFFPGLTAILITFLLKEKPVATRIHKVRTSFFDFFRYWKTSPKFYRGLVIGLLLFTLFNSSDVFLLLRLKESGMDDTYTIGIYVFYNLVYAIAAYPLGILADKLGLKNIFIAGLAIFAMVYGGMSISSGMIGFILLFFLYGIYAAATEGVSKAWISNLVNKGDTATAIGTYTGFQSICSMLASSIAGLLWYQFGSRAMFLTTSLAVLLVIIYVALLKSDKDINMA</sequence>
<evidence type="ECO:0000313" key="7">
    <source>
        <dbReference type="Proteomes" id="UP000220133"/>
    </source>
</evidence>
<dbReference type="PROSITE" id="PS50850">
    <property type="entry name" value="MFS"/>
    <property type="match status" value="1"/>
</dbReference>